<evidence type="ECO:0000256" key="2">
    <source>
        <dbReference type="SAM" id="MobiDB-lite"/>
    </source>
</evidence>
<evidence type="ECO:0000313" key="3">
    <source>
        <dbReference type="EMBL" id="MQL87804.1"/>
    </source>
</evidence>
<protein>
    <submittedName>
        <fullName evidence="3">Uncharacterized protein</fullName>
    </submittedName>
</protein>
<feature type="region of interest" description="Disordered" evidence="2">
    <location>
        <begin position="30"/>
        <end position="58"/>
    </location>
</feature>
<keyword evidence="4" id="KW-1185">Reference proteome</keyword>
<dbReference type="EMBL" id="NMUH01001007">
    <property type="protein sequence ID" value="MQL87804.1"/>
    <property type="molecule type" value="Genomic_DNA"/>
</dbReference>
<accession>A0A843V239</accession>
<dbReference type="OrthoDB" id="770890at2759"/>
<evidence type="ECO:0000256" key="1">
    <source>
        <dbReference type="SAM" id="Coils"/>
    </source>
</evidence>
<sequence>MINDLESLVNSYEERFYEVSVATEVQTAELDESLEKSGSSKEPINKGRNESRNSLNEQPESLIAELKVKSEMQEQIAELKQKLLSLEIQFTEEAFKIINVASTEKEATLISKLEEHASKLKDKDILCEQLKQQKELNPAHYNVFKKRIISVHQTGDYSVHDLLPQSQLQFGCKY</sequence>
<feature type="coiled-coil region" evidence="1">
    <location>
        <begin position="62"/>
        <end position="89"/>
    </location>
</feature>
<organism evidence="3 4">
    <name type="scientific">Colocasia esculenta</name>
    <name type="common">Wild taro</name>
    <name type="synonym">Arum esculentum</name>
    <dbReference type="NCBI Taxonomy" id="4460"/>
    <lineage>
        <taxon>Eukaryota</taxon>
        <taxon>Viridiplantae</taxon>
        <taxon>Streptophyta</taxon>
        <taxon>Embryophyta</taxon>
        <taxon>Tracheophyta</taxon>
        <taxon>Spermatophyta</taxon>
        <taxon>Magnoliopsida</taxon>
        <taxon>Liliopsida</taxon>
        <taxon>Araceae</taxon>
        <taxon>Aroideae</taxon>
        <taxon>Colocasieae</taxon>
        <taxon>Colocasia</taxon>
    </lineage>
</organism>
<reference evidence="3" key="1">
    <citation type="submission" date="2017-07" db="EMBL/GenBank/DDBJ databases">
        <title>Taro Niue Genome Assembly and Annotation.</title>
        <authorList>
            <person name="Atibalentja N."/>
            <person name="Keating K."/>
            <person name="Fields C.J."/>
        </authorList>
    </citation>
    <scope>NUCLEOTIDE SEQUENCE</scope>
    <source>
        <strain evidence="3">Niue_2</strain>
        <tissue evidence="3">Leaf</tissue>
    </source>
</reference>
<gene>
    <name evidence="3" type="ORF">Taro_020356</name>
</gene>
<feature type="compositionally biased region" description="Basic and acidic residues" evidence="2">
    <location>
        <begin position="33"/>
        <end position="51"/>
    </location>
</feature>
<comment type="caution">
    <text evidence="3">The sequence shown here is derived from an EMBL/GenBank/DDBJ whole genome shotgun (WGS) entry which is preliminary data.</text>
</comment>
<proteinExistence type="predicted"/>
<name>A0A843V239_COLES</name>
<dbReference type="AlphaFoldDB" id="A0A843V239"/>
<keyword evidence="1" id="KW-0175">Coiled coil</keyword>
<dbReference type="Proteomes" id="UP000652761">
    <property type="component" value="Unassembled WGS sequence"/>
</dbReference>
<evidence type="ECO:0000313" key="4">
    <source>
        <dbReference type="Proteomes" id="UP000652761"/>
    </source>
</evidence>